<evidence type="ECO:0000259" key="1">
    <source>
        <dbReference type="Pfam" id="PF04014"/>
    </source>
</evidence>
<dbReference type="AlphaFoldDB" id="A0A9X1ZXS8"/>
<dbReference type="RefSeq" id="WP_250095570.1">
    <property type="nucleotide sequence ID" value="NZ_JAKRYL010000004.1"/>
</dbReference>
<keyword evidence="3" id="KW-1185">Reference proteome</keyword>
<protein>
    <submittedName>
        <fullName evidence="2">AbrB/MazE/SpoVT family DNA-binding domain-containing protein</fullName>
    </submittedName>
</protein>
<dbReference type="Pfam" id="PF04014">
    <property type="entry name" value="MazE_antitoxin"/>
    <property type="match status" value="1"/>
</dbReference>
<dbReference type="SUPFAM" id="SSF89447">
    <property type="entry name" value="AbrB/MazE/MraZ-like"/>
    <property type="match status" value="2"/>
</dbReference>
<name>A0A9X1ZXS8_9BACI</name>
<dbReference type="EMBL" id="JAKRYL010000004">
    <property type="protein sequence ID" value="MCL7746658.1"/>
    <property type="molecule type" value="Genomic_DNA"/>
</dbReference>
<dbReference type="GO" id="GO:0003677">
    <property type="term" value="F:DNA binding"/>
    <property type="evidence" value="ECO:0007669"/>
    <property type="project" value="UniProtKB-KW"/>
</dbReference>
<proteinExistence type="predicted"/>
<organism evidence="2 3">
    <name type="scientific">Halalkalibacter alkaliphilus</name>
    <dbReference type="NCBI Taxonomy" id="2917993"/>
    <lineage>
        <taxon>Bacteria</taxon>
        <taxon>Bacillati</taxon>
        <taxon>Bacillota</taxon>
        <taxon>Bacilli</taxon>
        <taxon>Bacillales</taxon>
        <taxon>Bacillaceae</taxon>
        <taxon>Halalkalibacter</taxon>
    </lineage>
</organism>
<evidence type="ECO:0000313" key="3">
    <source>
        <dbReference type="Proteomes" id="UP001139150"/>
    </source>
</evidence>
<keyword evidence="2" id="KW-0238">DNA-binding</keyword>
<dbReference type="Proteomes" id="UP001139150">
    <property type="component" value="Unassembled WGS sequence"/>
</dbReference>
<dbReference type="Gene3D" id="2.10.260.10">
    <property type="match status" value="2"/>
</dbReference>
<dbReference type="InterPro" id="IPR037914">
    <property type="entry name" value="SpoVT-AbrB_sf"/>
</dbReference>
<gene>
    <name evidence="2" type="ORF">MF646_05915</name>
</gene>
<accession>A0A9X1ZXS8</accession>
<comment type="caution">
    <text evidence="2">The sequence shown here is derived from an EMBL/GenBank/DDBJ whole genome shotgun (WGS) entry which is preliminary data.</text>
</comment>
<dbReference type="InterPro" id="IPR007159">
    <property type="entry name" value="SpoVT-AbrB_dom"/>
</dbReference>
<reference evidence="2" key="1">
    <citation type="submission" date="2022-02" db="EMBL/GenBank/DDBJ databases">
        <title>Halalkalibacter sp. nov. isolated from Lonar Lake, India.</title>
        <authorList>
            <person name="Joshi A."/>
            <person name="Thite S."/>
            <person name="Lodha T."/>
        </authorList>
    </citation>
    <scope>NUCLEOTIDE SEQUENCE</scope>
    <source>
        <strain evidence="2">MEB205</strain>
    </source>
</reference>
<sequence length="116" mass="13150">MIKSCNIKERVNELVDSKLTCSLKHKQHITIPSAIRRRLNILPGEEVAIGLKGGSKDLIIKKYSDHSLDNKMIVSDRGSIRIPTELTRVLGLCRGDVFHIYLLKNDDCILLKKENL</sequence>
<evidence type="ECO:0000313" key="2">
    <source>
        <dbReference type="EMBL" id="MCL7746658.1"/>
    </source>
</evidence>
<feature type="domain" description="SpoVT-AbrB" evidence="1">
    <location>
        <begin position="29"/>
        <end position="65"/>
    </location>
</feature>